<dbReference type="PANTHER" id="PTHR30582">
    <property type="entry name" value="L,D-TRANSPEPTIDASE"/>
    <property type="match status" value="1"/>
</dbReference>
<evidence type="ECO:0000256" key="2">
    <source>
        <dbReference type="SAM" id="SignalP"/>
    </source>
</evidence>
<organism evidence="4 5">
    <name type="scientific">Clostridium mobile</name>
    <dbReference type="NCBI Taxonomy" id="2841512"/>
    <lineage>
        <taxon>Bacteria</taxon>
        <taxon>Bacillati</taxon>
        <taxon>Bacillota</taxon>
        <taxon>Clostridia</taxon>
        <taxon>Eubacteriales</taxon>
        <taxon>Clostridiaceae</taxon>
        <taxon>Clostridium</taxon>
    </lineage>
</organism>
<gene>
    <name evidence="4" type="ORF">KQI86_18915</name>
</gene>
<dbReference type="InterPro" id="IPR050979">
    <property type="entry name" value="LD-transpeptidase"/>
</dbReference>
<keyword evidence="1" id="KW-0133">Cell shape</keyword>
<feature type="chain" id="PRO_5046386425" evidence="2">
    <location>
        <begin position="25"/>
        <end position="475"/>
    </location>
</feature>
<evidence type="ECO:0000313" key="5">
    <source>
        <dbReference type="Proteomes" id="UP000726170"/>
    </source>
</evidence>
<dbReference type="EMBL" id="JAHLQF010000005">
    <property type="protein sequence ID" value="MBU5486375.1"/>
    <property type="molecule type" value="Genomic_DNA"/>
</dbReference>
<dbReference type="CDD" id="cd16913">
    <property type="entry name" value="YkuD_like"/>
    <property type="match status" value="1"/>
</dbReference>
<dbReference type="Pfam" id="PF03734">
    <property type="entry name" value="YkuD"/>
    <property type="match status" value="1"/>
</dbReference>
<dbReference type="PANTHER" id="PTHR30582:SF2">
    <property type="entry name" value="L,D-TRANSPEPTIDASE YCIB-RELATED"/>
    <property type="match status" value="1"/>
</dbReference>
<dbReference type="RefSeq" id="WP_216440977.1">
    <property type="nucleotide sequence ID" value="NZ_JAHLQF010000005.1"/>
</dbReference>
<feature type="active site" description="Proton donor/acceptor" evidence="1">
    <location>
        <position position="424"/>
    </location>
</feature>
<proteinExistence type="predicted"/>
<feature type="active site" description="Nucleophile" evidence="1">
    <location>
        <position position="450"/>
    </location>
</feature>
<dbReference type="Proteomes" id="UP000726170">
    <property type="component" value="Unassembled WGS sequence"/>
</dbReference>
<evidence type="ECO:0000313" key="4">
    <source>
        <dbReference type="EMBL" id="MBU5486375.1"/>
    </source>
</evidence>
<keyword evidence="1" id="KW-0573">Peptidoglycan synthesis</keyword>
<feature type="signal peptide" evidence="2">
    <location>
        <begin position="1"/>
        <end position="24"/>
    </location>
</feature>
<keyword evidence="2" id="KW-0732">Signal</keyword>
<evidence type="ECO:0000256" key="1">
    <source>
        <dbReference type="PROSITE-ProRule" id="PRU01373"/>
    </source>
</evidence>
<dbReference type="PROSITE" id="PS52029">
    <property type="entry name" value="LD_TPASE"/>
    <property type="match status" value="1"/>
</dbReference>
<protein>
    <submittedName>
        <fullName evidence="4">L,D-transpeptidase family protein</fullName>
    </submittedName>
</protein>
<keyword evidence="5" id="KW-1185">Reference proteome</keyword>
<feature type="domain" description="L,D-TPase catalytic" evidence="3">
    <location>
        <begin position="355"/>
        <end position="474"/>
    </location>
</feature>
<sequence>MKKSIKIFILVFCWFTFLSSKANAKDNINYELPVIENTILKNAEMNFDNYPVYENKLIDYTINSNYKGEVNYRVFLRSLENENLIELTNGYTFDRDGEKPFKFYIFDIQPGNYDILIFAKHSNGLGSRDVSIGEYDIGYDDYKIIEFECLKNGEPKLDVSILNKPPYFENFNLNLKIKTKGYYGPVQYRVFLFSNVSKKWSEVTNGYSNQIYSTNEFDINTEKLKEGSYKLSVRVKRWEIPGVYNDSLGEYDDVKNIDITVSKKPIKKDSNSSAPTISELYVGNASETTRIMVRKDASLNSQIIGYIYGSTQEVKILGKKGSFNYVQVLNYGTSKEIKGYIHENYIKKVTPSKLYSIVVDITKQRVYVYKDSKLIKNFICSTGLDATPTPIGRFLIGDRGHSFGYEKGYICYDYVRFNYNYLFHSVLHDLNGRIIEHEYKRLGSKASNGCIRLEKDAAKWIYNNIPKNTLVEIKK</sequence>
<comment type="caution">
    <text evidence="4">The sequence shown here is derived from an EMBL/GenBank/DDBJ whole genome shotgun (WGS) entry which is preliminary data.</text>
</comment>
<name>A0ABS6EMB5_9CLOT</name>
<evidence type="ECO:0000259" key="3">
    <source>
        <dbReference type="PROSITE" id="PS52029"/>
    </source>
</evidence>
<dbReference type="InterPro" id="IPR005490">
    <property type="entry name" value="LD_TPept_cat_dom"/>
</dbReference>
<comment type="pathway">
    <text evidence="1">Cell wall biogenesis; peptidoglycan biosynthesis.</text>
</comment>
<keyword evidence="1" id="KW-0961">Cell wall biogenesis/degradation</keyword>
<reference evidence="4 5" key="1">
    <citation type="submission" date="2021-06" db="EMBL/GenBank/DDBJ databases">
        <authorList>
            <person name="Sun Q."/>
            <person name="Li D."/>
        </authorList>
    </citation>
    <scope>NUCLEOTIDE SEQUENCE [LARGE SCALE GENOMIC DNA]</scope>
    <source>
        <strain evidence="4 5">MSJ-11</strain>
    </source>
</reference>
<accession>A0ABS6EMB5</accession>